<keyword evidence="6" id="KW-0378">Hydrolase</keyword>
<evidence type="ECO:0000256" key="4">
    <source>
        <dbReference type="ARBA" id="ARBA00012670"/>
    </source>
</evidence>
<evidence type="ECO:0000313" key="10">
    <source>
        <dbReference type="Proteomes" id="UP000812287"/>
    </source>
</evidence>
<keyword evidence="10" id="KW-1185">Reference proteome</keyword>
<evidence type="ECO:0000256" key="3">
    <source>
        <dbReference type="ARBA" id="ARBA00007186"/>
    </source>
</evidence>
<evidence type="ECO:0000256" key="6">
    <source>
        <dbReference type="ARBA" id="ARBA00022801"/>
    </source>
</evidence>
<evidence type="ECO:0000256" key="7">
    <source>
        <dbReference type="ARBA" id="ARBA00023180"/>
    </source>
</evidence>
<dbReference type="GeneID" id="66104468"/>
<evidence type="ECO:0000313" key="9">
    <source>
        <dbReference type="EMBL" id="KAG7448209.1"/>
    </source>
</evidence>
<dbReference type="GO" id="GO:0046373">
    <property type="term" value="P:L-arabinose metabolic process"/>
    <property type="evidence" value="ECO:0007669"/>
    <property type="project" value="InterPro"/>
</dbReference>
<dbReference type="SMART" id="SM00813">
    <property type="entry name" value="Alpha-L-AF_C"/>
    <property type="match status" value="1"/>
</dbReference>
<dbReference type="InterPro" id="IPR017853">
    <property type="entry name" value="GH"/>
</dbReference>
<keyword evidence="5" id="KW-0732">Signal</keyword>
<dbReference type="InterPro" id="IPR051563">
    <property type="entry name" value="Glycosyl_Hydrolase_51"/>
</dbReference>
<comment type="caution">
    <text evidence="9">The sequence shown here is derived from an EMBL/GenBank/DDBJ whole genome shotgun (WGS) entry which is preliminary data.</text>
</comment>
<protein>
    <recommendedName>
        <fullName evidence="4">non-reducing end alpha-L-arabinofuranosidase</fullName>
        <ecNumber evidence="4">3.2.1.55</ecNumber>
    </recommendedName>
</protein>
<organism evidence="9 10">
    <name type="scientific">Guyanagaster necrorhizus</name>
    <dbReference type="NCBI Taxonomy" id="856835"/>
    <lineage>
        <taxon>Eukaryota</taxon>
        <taxon>Fungi</taxon>
        <taxon>Dikarya</taxon>
        <taxon>Basidiomycota</taxon>
        <taxon>Agaricomycotina</taxon>
        <taxon>Agaricomycetes</taxon>
        <taxon>Agaricomycetidae</taxon>
        <taxon>Agaricales</taxon>
        <taxon>Marasmiineae</taxon>
        <taxon>Physalacriaceae</taxon>
        <taxon>Guyanagaster</taxon>
    </lineage>
</organism>
<dbReference type="PANTHER" id="PTHR31776:SF0">
    <property type="entry name" value="ALPHA-L-ARABINOFURANOSIDASE 1"/>
    <property type="match status" value="1"/>
</dbReference>
<proteinExistence type="inferred from homology"/>
<dbReference type="PANTHER" id="PTHR31776">
    <property type="entry name" value="ALPHA-L-ARABINOFURANOSIDASE 1"/>
    <property type="match status" value="1"/>
</dbReference>
<accession>A0A9P7VWF5</accession>
<comment type="pathway">
    <text evidence="2">Glycan metabolism; L-arabinan degradation.</text>
</comment>
<dbReference type="SUPFAM" id="SSF51445">
    <property type="entry name" value="(Trans)glycosidases"/>
    <property type="match status" value="1"/>
</dbReference>
<evidence type="ECO:0000259" key="8">
    <source>
        <dbReference type="SMART" id="SM00813"/>
    </source>
</evidence>
<dbReference type="InterPro" id="IPR010720">
    <property type="entry name" value="Alpha-L-AF_C"/>
</dbReference>
<dbReference type="Gene3D" id="2.60.120.260">
    <property type="entry name" value="Galactose-binding domain-like"/>
    <property type="match status" value="1"/>
</dbReference>
<dbReference type="Pfam" id="PF22848">
    <property type="entry name" value="ASD1_dom"/>
    <property type="match status" value="1"/>
</dbReference>
<reference evidence="9" key="1">
    <citation type="submission" date="2020-11" db="EMBL/GenBank/DDBJ databases">
        <title>Adaptations for nitrogen fixation in a non-lichenized fungal sporocarp promotes dispersal by wood-feeding termites.</title>
        <authorList>
            <consortium name="DOE Joint Genome Institute"/>
            <person name="Koch R.A."/>
            <person name="Yoon G."/>
            <person name="Arayal U."/>
            <person name="Lail K."/>
            <person name="Amirebrahimi M."/>
            <person name="Labutti K."/>
            <person name="Lipzen A."/>
            <person name="Riley R."/>
            <person name="Barry K."/>
            <person name="Henrissat B."/>
            <person name="Grigoriev I.V."/>
            <person name="Herr J.R."/>
            <person name="Aime M.C."/>
        </authorList>
    </citation>
    <scope>NUCLEOTIDE SEQUENCE</scope>
    <source>
        <strain evidence="9">MCA 3950</strain>
    </source>
</reference>
<comment type="similarity">
    <text evidence="3">Belongs to the glycosyl hydrolase 51 family.</text>
</comment>
<evidence type="ECO:0000256" key="1">
    <source>
        <dbReference type="ARBA" id="ARBA00001462"/>
    </source>
</evidence>
<dbReference type="EMBL" id="MU250530">
    <property type="protein sequence ID" value="KAG7448209.1"/>
    <property type="molecule type" value="Genomic_DNA"/>
</dbReference>
<gene>
    <name evidence="9" type="ORF">BT62DRAFT_758889</name>
</gene>
<dbReference type="RefSeq" id="XP_043041709.1">
    <property type="nucleotide sequence ID" value="XM_043182172.1"/>
</dbReference>
<dbReference type="Pfam" id="PF06964">
    <property type="entry name" value="Alpha-L-AF_C"/>
    <property type="match status" value="1"/>
</dbReference>
<dbReference type="OrthoDB" id="406864at2759"/>
<sequence length="646" mass="69252">MHAKLTVVKMLQTFQLCVSALTLFVGICMAQTTVSVSATASHAIPTSLWGVMYESGDGGLYAELLQNRAFQQVTPGTTAALNAWEAINGTSLTVIADTQPVSSALPNALSVTIPSGLTGAVGFANTGYFGIKVTQGSVYTASFFYRFPTASSFRGNLKVALQTTSGQILAQSSISVSGSHTSWTQVRATLRATTTPASTANIFTVTVDGTAAAGQTINFAMFSLFPPTFKNRANGMRVDIADALQDLGPSFFRFPGGNNLEGATVAQRWQWNATVGPLVDRPGRVGDWSYINTDGLGLLEYLTWCEDLNMEPIMAVWAGYALGGVSVPQDELGPYVQQAIDQIYFTIGDPATNENAALRASLGHPEPFALKYVEIGNEDFFASTTYTYRWPAFVDALKAEFPDLHYIATSFPFDPVLSPTPTEYDNHLYASRSGMVANGFFYDDVARDGTQYFEGEYACTTNDAGATLTFPTMQGTAAEAVFMMGFERNSDIVFAASFAPVLNDITSSQWHPDLISFDAGSVYLSTSYYAQKLFSKNRGDEYIPSTLPTSTGTVFWSVVRKTSVTPNELIIKVVNTVATASSVTFSLPFSSVSSTALAQVLTGGATDSNTPTTPQLVIPVNSTIATGQNFTYSTPAFSLSILTLTL</sequence>
<feature type="domain" description="Alpha-L-arabinofuranosidase C-terminal" evidence="8">
    <location>
        <begin position="455"/>
        <end position="638"/>
    </location>
</feature>
<comment type="catalytic activity">
    <reaction evidence="1">
        <text>Hydrolysis of terminal non-reducing alpha-L-arabinofuranoside residues in alpha-L-arabinosides.</text>
        <dbReference type="EC" id="3.2.1.55"/>
    </reaction>
</comment>
<name>A0A9P7VWF5_9AGAR</name>
<dbReference type="InterPro" id="IPR013780">
    <property type="entry name" value="Glyco_hydro_b"/>
</dbReference>
<dbReference type="EC" id="3.2.1.55" evidence="4"/>
<dbReference type="InterPro" id="IPR055235">
    <property type="entry name" value="ASD1_cat"/>
</dbReference>
<dbReference type="Gene3D" id="3.20.20.80">
    <property type="entry name" value="Glycosidases"/>
    <property type="match status" value="1"/>
</dbReference>
<keyword evidence="7" id="KW-0325">Glycoprotein</keyword>
<dbReference type="AlphaFoldDB" id="A0A9P7VWF5"/>
<evidence type="ECO:0000256" key="5">
    <source>
        <dbReference type="ARBA" id="ARBA00022729"/>
    </source>
</evidence>
<dbReference type="Gene3D" id="2.60.40.1180">
    <property type="entry name" value="Golgi alpha-mannosidase II"/>
    <property type="match status" value="1"/>
</dbReference>
<evidence type="ECO:0000256" key="2">
    <source>
        <dbReference type="ARBA" id="ARBA00004834"/>
    </source>
</evidence>
<dbReference type="Proteomes" id="UP000812287">
    <property type="component" value="Unassembled WGS sequence"/>
</dbReference>
<dbReference type="GO" id="GO:0046556">
    <property type="term" value="F:alpha-L-arabinofuranosidase activity"/>
    <property type="evidence" value="ECO:0007669"/>
    <property type="project" value="UniProtKB-EC"/>
</dbReference>